<reference evidence="20" key="1">
    <citation type="journal article" date="2019" name="Int. J. Syst. Evol. Microbiol.">
        <title>The Global Catalogue of Microorganisms (GCM) 10K type strain sequencing project: providing services to taxonomists for standard genome sequencing and annotation.</title>
        <authorList>
            <consortium name="The Broad Institute Genomics Platform"/>
            <consortium name="The Broad Institute Genome Sequencing Center for Infectious Disease"/>
            <person name="Wu L."/>
            <person name="Ma J."/>
        </authorList>
    </citation>
    <scope>NUCLEOTIDE SEQUENCE [LARGE SCALE GENOMIC DNA]</scope>
    <source>
        <strain evidence="20">JCM 11756</strain>
    </source>
</reference>
<dbReference type="EMBL" id="BAAAIZ010000023">
    <property type="protein sequence ID" value="GAA1420874.1"/>
    <property type="molecule type" value="Genomic_DNA"/>
</dbReference>
<evidence type="ECO:0000256" key="9">
    <source>
        <dbReference type="ARBA" id="ARBA00022741"/>
    </source>
</evidence>
<dbReference type="Gene3D" id="3.20.20.60">
    <property type="entry name" value="Phosphoenolpyruvate-binding domains"/>
    <property type="match status" value="1"/>
</dbReference>
<evidence type="ECO:0000256" key="11">
    <source>
        <dbReference type="ARBA" id="ARBA00022840"/>
    </source>
</evidence>
<dbReference type="NCBIfam" id="NF004886">
    <property type="entry name" value="PRK06247.1"/>
    <property type="match status" value="1"/>
</dbReference>
<comment type="similarity">
    <text evidence="3 16">Belongs to the pyruvate kinase family.</text>
</comment>
<dbReference type="InterPro" id="IPR036918">
    <property type="entry name" value="Pyrv_Knase_C_sf"/>
</dbReference>
<dbReference type="InterPro" id="IPR015806">
    <property type="entry name" value="Pyrv_Knase_insert_dom_sf"/>
</dbReference>
<comment type="catalytic activity">
    <reaction evidence="16">
        <text>pyruvate + ATP = phosphoenolpyruvate + ADP + H(+)</text>
        <dbReference type="Rhea" id="RHEA:18157"/>
        <dbReference type="ChEBI" id="CHEBI:15361"/>
        <dbReference type="ChEBI" id="CHEBI:15378"/>
        <dbReference type="ChEBI" id="CHEBI:30616"/>
        <dbReference type="ChEBI" id="CHEBI:58702"/>
        <dbReference type="ChEBI" id="CHEBI:456216"/>
        <dbReference type="EC" id="2.7.1.40"/>
    </reaction>
</comment>
<dbReference type="GO" id="GO:0016301">
    <property type="term" value="F:kinase activity"/>
    <property type="evidence" value="ECO:0007669"/>
    <property type="project" value="UniProtKB-KW"/>
</dbReference>
<evidence type="ECO:0000256" key="3">
    <source>
        <dbReference type="ARBA" id="ARBA00008663"/>
    </source>
</evidence>
<dbReference type="Pfam" id="PF00224">
    <property type="entry name" value="PK"/>
    <property type="match status" value="1"/>
</dbReference>
<evidence type="ECO:0000256" key="15">
    <source>
        <dbReference type="NCBIfam" id="TIGR01064"/>
    </source>
</evidence>
<evidence type="ECO:0000256" key="10">
    <source>
        <dbReference type="ARBA" id="ARBA00022777"/>
    </source>
</evidence>
<evidence type="ECO:0000256" key="8">
    <source>
        <dbReference type="ARBA" id="ARBA00022723"/>
    </source>
</evidence>
<evidence type="ECO:0000259" key="17">
    <source>
        <dbReference type="Pfam" id="PF00224"/>
    </source>
</evidence>
<dbReference type="PANTHER" id="PTHR11817">
    <property type="entry name" value="PYRUVATE KINASE"/>
    <property type="match status" value="1"/>
</dbReference>
<dbReference type="EC" id="2.7.1.40" evidence="5 15"/>
<accession>A0ABP4JFW3</accession>
<dbReference type="NCBIfam" id="NF004491">
    <property type="entry name" value="PRK05826.1"/>
    <property type="match status" value="1"/>
</dbReference>
<evidence type="ECO:0000256" key="1">
    <source>
        <dbReference type="ARBA" id="ARBA00001958"/>
    </source>
</evidence>
<dbReference type="NCBIfam" id="TIGR01064">
    <property type="entry name" value="pyruv_kin"/>
    <property type="match status" value="1"/>
</dbReference>
<keyword evidence="12 16" id="KW-0460">Magnesium</keyword>
<keyword evidence="20" id="KW-1185">Reference proteome</keyword>
<evidence type="ECO:0000256" key="7">
    <source>
        <dbReference type="ARBA" id="ARBA00022679"/>
    </source>
</evidence>
<dbReference type="NCBIfam" id="NF004978">
    <property type="entry name" value="PRK06354.1"/>
    <property type="match status" value="1"/>
</dbReference>
<keyword evidence="13 16" id="KW-0324">Glycolysis</keyword>
<dbReference type="InterPro" id="IPR015795">
    <property type="entry name" value="Pyrv_Knase_C"/>
</dbReference>
<keyword evidence="10 16" id="KW-0418">Kinase</keyword>
<dbReference type="SUPFAM" id="SSF51621">
    <property type="entry name" value="Phosphoenolpyruvate/pyruvate domain"/>
    <property type="match status" value="1"/>
</dbReference>
<comment type="caution">
    <text evidence="19">The sequence shown here is derived from an EMBL/GenBank/DDBJ whole genome shotgun (WGS) entry which is preliminary data.</text>
</comment>
<name>A0ABP4JFW3_9ACTN</name>
<dbReference type="Gene3D" id="2.40.33.10">
    <property type="entry name" value="PK beta-barrel domain-like"/>
    <property type="match status" value="1"/>
</dbReference>
<dbReference type="RefSeq" id="WP_344011732.1">
    <property type="nucleotide sequence ID" value="NZ_BAAAIZ010000023.1"/>
</dbReference>
<organism evidence="19 20">
    <name type="scientific">Streptomyces thermospinosisporus</name>
    <dbReference type="NCBI Taxonomy" id="161482"/>
    <lineage>
        <taxon>Bacteria</taxon>
        <taxon>Bacillati</taxon>
        <taxon>Actinomycetota</taxon>
        <taxon>Actinomycetes</taxon>
        <taxon>Kitasatosporales</taxon>
        <taxon>Streptomycetaceae</taxon>
        <taxon>Streptomyces</taxon>
    </lineage>
</organism>
<dbReference type="InterPro" id="IPR018209">
    <property type="entry name" value="Pyrv_Knase_AS"/>
</dbReference>
<keyword evidence="9" id="KW-0547">Nucleotide-binding</keyword>
<dbReference type="InterPro" id="IPR015793">
    <property type="entry name" value="Pyrv_Knase_brl"/>
</dbReference>
<dbReference type="SUPFAM" id="SSF52935">
    <property type="entry name" value="PK C-terminal domain-like"/>
    <property type="match status" value="1"/>
</dbReference>
<feature type="domain" description="Pyruvate kinase C-terminal" evidence="18">
    <location>
        <begin position="357"/>
        <end position="469"/>
    </location>
</feature>
<evidence type="ECO:0000256" key="6">
    <source>
        <dbReference type="ARBA" id="ARBA00018587"/>
    </source>
</evidence>
<dbReference type="PROSITE" id="PS00110">
    <property type="entry name" value="PYRUVATE_KINASE"/>
    <property type="match status" value="1"/>
</dbReference>
<evidence type="ECO:0000256" key="14">
    <source>
        <dbReference type="ARBA" id="ARBA00023317"/>
    </source>
</evidence>
<dbReference type="Pfam" id="PF02887">
    <property type="entry name" value="PK_C"/>
    <property type="match status" value="1"/>
</dbReference>
<dbReference type="InterPro" id="IPR015813">
    <property type="entry name" value="Pyrv/PenolPyrv_kinase-like_dom"/>
</dbReference>
<comment type="pathway">
    <text evidence="2 16">Carbohydrate degradation; glycolysis; pyruvate from D-glyceraldehyde 3-phosphate: step 5/5.</text>
</comment>
<feature type="domain" description="Pyruvate kinase barrel" evidence="17">
    <location>
        <begin position="1"/>
        <end position="323"/>
    </location>
</feature>
<sequence>MRRAKIVCTLGPATDSYDRIKALVDAGMDVARFNLSHGTHAEHEARYRHVRKASDETGRSVGVLADLQGPKIRLGRFAEGPVLLERGDTFTITAEDGVEGGRHLCGTTYAGLAEDVAPGERILVDDGKVTLKVTEVDGPRVRTTVLEGGVISDHKGLNLPGVALSVPALSKKDEDDLRWALRTGFDLVALSFVRSGRDIRDVHRVMDEEGRRLPVIAKIEKPQAVENIDEIVAAFDGLMVARGDLGVEMPLEQVPIVQKRAIKLAKRNAKPVIVATQMLDSMIDSARPTRAEASDVANAVIDGTDAVMLSGETSVGKHPVETVRTMAKIVAAAEEDILAKGLPPLTERNKPRTQGGAVARAAAEIGDFLGARFLVAFTQSGDTARRMSRYRSPIPLLAFTPEPATRSQLSLSWGVETFLGPHMDSTDAMVDQVDELLTQYGRCDRGDVVIITAGSPPGVTGSTNMVRVHRIGEDDNP</sequence>
<keyword evidence="8" id="KW-0479">Metal-binding</keyword>
<keyword evidence="11" id="KW-0067">ATP-binding</keyword>
<evidence type="ECO:0000256" key="4">
    <source>
        <dbReference type="ARBA" id="ARBA00011881"/>
    </source>
</evidence>
<keyword evidence="14 19" id="KW-0670">Pyruvate</keyword>
<protein>
    <recommendedName>
        <fullName evidence="6 15">Pyruvate kinase</fullName>
        <ecNumber evidence="5 15">2.7.1.40</ecNumber>
    </recommendedName>
</protein>
<keyword evidence="7 16" id="KW-0808">Transferase</keyword>
<evidence type="ECO:0000256" key="5">
    <source>
        <dbReference type="ARBA" id="ARBA00012142"/>
    </source>
</evidence>
<dbReference type="InterPro" id="IPR001697">
    <property type="entry name" value="Pyr_Knase"/>
</dbReference>
<evidence type="ECO:0000256" key="13">
    <source>
        <dbReference type="ARBA" id="ARBA00023152"/>
    </source>
</evidence>
<evidence type="ECO:0000256" key="2">
    <source>
        <dbReference type="ARBA" id="ARBA00004997"/>
    </source>
</evidence>
<dbReference type="Proteomes" id="UP001500973">
    <property type="component" value="Unassembled WGS sequence"/>
</dbReference>
<comment type="subunit">
    <text evidence="4">Homotetramer.</text>
</comment>
<evidence type="ECO:0000256" key="16">
    <source>
        <dbReference type="RuleBase" id="RU000504"/>
    </source>
</evidence>
<proteinExistence type="inferred from homology"/>
<evidence type="ECO:0000313" key="20">
    <source>
        <dbReference type="Proteomes" id="UP001500973"/>
    </source>
</evidence>
<evidence type="ECO:0000256" key="12">
    <source>
        <dbReference type="ARBA" id="ARBA00022842"/>
    </source>
</evidence>
<dbReference type="PRINTS" id="PR01050">
    <property type="entry name" value="PYRUVTKNASE"/>
</dbReference>
<evidence type="ECO:0000259" key="18">
    <source>
        <dbReference type="Pfam" id="PF02887"/>
    </source>
</evidence>
<dbReference type="InterPro" id="IPR011037">
    <property type="entry name" value="Pyrv_Knase-like_insert_dom_sf"/>
</dbReference>
<evidence type="ECO:0000313" key="19">
    <source>
        <dbReference type="EMBL" id="GAA1420874.1"/>
    </source>
</evidence>
<dbReference type="SUPFAM" id="SSF50800">
    <property type="entry name" value="PK beta-barrel domain-like"/>
    <property type="match status" value="1"/>
</dbReference>
<dbReference type="Gene3D" id="3.40.1380.20">
    <property type="entry name" value="Pyruvate kinase, C-terminal domain"/>
    <property type="match status" value="1"/>
</dbReference>
<comment type="cofactor">
    <cofactor evidence="1">
        <name>K(+)</name>
        <dbReference type="ChEBI" id="CHEBI:29103"/>
    </cofactor>
</comment>
<gene>
    <name evidence="19" type="primary">pyk_1</name>
    <name evidence="19" type="ORF">GCM10009601_20140</name>
</gene>
<dbReference type="InterPro" id="IPR040442">
    <property type="entry name" value="Pyrv_kinase-like_dom_sf"/>
</dbReference>